<dbReference type="EMBL" id="BT029101">
    <property type="protein sequence ID" value="ABJ17034.1"/>
    <property type="molecule type" value="mRNA"/>
</dbReference>
<proteinExistence type="evidence at transcript level"/>
<accession>Q058W7</accession>
<organism evidence="2">
    <name type="scientific">Drosophila melanogaster</name>
    <name type="common">Fruit fly</name>
    <dbReference type="NCBI Taxonomy" id="7227"/>
    <lineage>
        <taxon>Eukaryota</taxon>
        <taxon>Metazoa</taxon>
        <taxon>Ecdysozoa</taxon>
        <taxon>Arthropoda</taxon>
        <taxon>Hexapoda</taxon>
        <taxon>Insecta</taxon>
        <taxon>Pterygota</taxon>
        <taxon>Neoptera</taxon>
        <taxon>Endopterygota</taxon>
        <taxon>Diptera</taxon>
        <taxon>Brachycera</taxon>
        <taxon>Muscomorpha</taxon>
        <taxon>Ephydroidea</taxon>
        <taxon>Drosophilidae</taxon>
        <taxon>Drosophila</taxon>
        <taxon>Sophophora</taxon>
    </lineage>
</organism>
<sequence>MGAVIRYHGQVKGGRHATFVYASFLGANIGGHLLRPQCRRLTDADHLLTVSFGHDELKGMTPIPESSGIHLLHRQRDGAGYGETGSVVVQVSRPPLRGREVTQREDLSMSRPEVAKSEQKEEQEQWMQQS</sequence>
<reference evidence="2" key="1">
    <citation type="submission" date="2006-10" db="EMBL/GenBank/DDBJ databases">
        <authorList>
            <person name="Stapleton M."/>
            <person name="Carlson J."/>
            <person name="Frise E."/>
            <person name="Kapadia B."/>
            <person name="Park S."/>
            <person name="Wan K."/>
            <person name="Yu C."/>
            <person name="Celniker S."/>
        </authorList>
    </citation>
    <scope>NUCLEOTIDE SEQUENCE</scope>
</reference>
<feature type="region of interest" description="Disordered" evidence="1">
    <location>
        <begin position="92"/>
        <end position="130"/>
    </location>
</feature>
<evidence type="ECO:0000313" key="2">
    <source>
        <dbReference type="EMBL" id="ABJ17034.1"/>
    </source>
</evidence>
<dbReference type="AlphaFoldDB" id="Q058W7"/>
<evidence type="ECO:0000256" key="1">
    <source>
        <dbReference type="SAM" id="MobiDB-lite"/>
    </source>
</evidence>
<feature type="compositionally biased region" description="Basic and acidic residues" evidence="1">
    <location>
        <begin position="97"/>
        <end position="123"/>
    </location>
</feature>
<protein>
    <submittedName>
        <fullName evidence="2">IP14202p</fullName>
    </submittedName>
</protein>
<name>Q058W7_DROME</name>